<accession>A0A518E0G1</accession>
<feature type="transmembrane region" description="Helical" evidence="1">
    <location>
        <begin position="256"/>
        <end position="277"/>
    </location>
</feature>
<dbReference type="KEGG" id="lcre:Pla8534_54300"/>
<keyword evidence="1" id="KW-0812">Transmembrane</keyword>
<keyword evidence="1" id="KW-1133">Transmembrane helix</keyword>
<keyword evidence="3" id="KW-1185">Reference proteome</keyword>
<organism evidence="2 3">
    <name type="scientific">Lignipirellula cremea</name>
    <dbReference type="NCBI Taxonomy" id="2528010"/>
    <lineage>
        <taxon>Bacteria</taxon>
        <taxon>Pseudomonadati</taxon>
        <taxon>Planctomycetota</taxon>
        <taxon>Planctomycetia</taxon>
        <taxon>Pirellulales</taxon>
        <taxon>Pirellulaceae</taxon>
        <taxon>Lignipirellula</taxon>
    </lineage>
</organism>
<evidence type="ECO:0000313" key="2">
    <source>
        <dbReference type="EMBL" id="QDU97580.1"/>
    </source>
</evidence>
<dbReference type="EMBL" id="CP036433">
    <property type="protein sequence ID" value="QDU97580.1"/>
    <property type="molecule type" value="Genomic_DNA"/>
</dbReference>
<dbReference type="OrthoDB" id="8479006at2"/>
<name>A0A518E0G1_9BACT</name>
<protein>
    <submittedName>
        <fullName evidence="2">Uncharacterized protein</fullName>
    </submittedName>
</protein>
<evidence type="ECO:0000256" key="1">
    <source>
        <dbReference type="SAM" id="Phobius"/>
    </source>
</evidence>
<dbReference type="RefSeq" id="WP_145056345.1">
    <property type="nucleotide sequence ID" value="NZ_CP036433.1"/>
</dbReference>
<keyword evidence="1" id="KW-0472">Membrane</keyword>
<evidence type="ECO:0000313" key="3">
    <source>
        <dbReference type="Proteomes" id="UP000317648"/>
    </source>
</evidence>
<reference evidence="2 3" key="1">
    <citation type="submission" date="2019-02" db="EMBL/GenBank/DDBJ databases">
        <title>Deep-cultivation of Planctomycetes and their phenomic and genomic characterization uncovers novel biology.</title>
        <authorList>
            <person name="Wiegand S."/>
            <person name="Jogler M."/>
            <person name="Boedeker C."/>
            <person name="Pinto D."/>
            <person name="Vollmers J."/>
            <person name="Rivas-Marin E."/>
            <person name="Kohn T."/>
            <person name="Peeters S.H."/>
            <person name="Heuer A."/>
            <person name="Rast P."/>
            <person name="Oberbeckmann S."/>
            <person name="Bunk B."/>
            <person name="Jeske O."/>
            <person name="Meyerdierks A."/>
            <person name="Storesund J.E."/>
            <person name="Kallscheuer N."/>
            <person name="Luecker S."/>
            <person name="Lage O.M."/>
            <person name="Pohl T."/>
            <person name="Merkel B.J."/>
            <person name="Hornburger P."/>
            <person name="Mueller R.-W."/>
            <person name="Bruemmer F."/>
            <person name="Labrenz M."/>
            <person name="Spormann A.M."/>
            <person name="Op den Camp H."/>
            <person name="Overmann J."/>
            <person name="Amann R."/>
            <person name="Jetten M.S.M."/>
            <person name="Mascher T."/>
            <person name="Medema M.H."/>
            <person name="Devos D.P."/>
            <person name="Kaster A.-K."/>
            <person name="Ovreas L."/>
            <person name="Rohde M."/>
            <person name="Galperin M.Y."/>
            <person name="Jogler C."/>
        </authorList>
    </citation>
    <scope>NUCLEOTIDE SEQUENCE [LARGE SCALE GENOMIC DNA]</scope>
    <source>
        <strain evidence="2 3">Pla85_3_4</strain>
    </source>
</reference>
<dbReference type="AlphaFoldDB" id="A0A518E0G1"/>
<dbReference type="Proteomes" id="UP000317648">
    <property type="component" value="Chromosome"/>
</dbReference>
<sequence length="283" mass="32786">MDRTRKYYSVRTGKNPQAEAIDLVVLRKLFKTLFLQLESDGFFQESLGFECVDAGLIPGNVGHDVEGAVLLALRKTGLTPIHMKIDEYSEDDLFDIVEFLYDHCAKPTKRHYHSWNECGWHCDAFDVEAGRREFREKVNRVLAIYADGFELSVDGEVLALAETGLEGLFEAPLPALDPDNVELRIEAARTKFRRHRASLDDRREALRELADVLEYLRPKLKEVLHQDDENDLFNLANNFGIRHHNQRQKTKYDRPIWYSWMFYYYLATLHAALRLIAKHDAGG</sequence>
<gene>
    <name evidence="2" type="ORF">Pla8534_54300</name>
</gene>
<proteinExistence type="predicted"/>